<keyword evidence="3" id="KW-1185">Reference proteome</keyword>
<protein>
    <submittedName>
        <fullName evidence="2">Uncharacterized protein</fullName>
    </submittedName>
</protein>
<dbReference type="GeneID" id="90980386"/>
<accession>A0A7J6IMT0</accession>
<gene>
    <name evidence="2" type="ORF">CGGC5_v014807</name>
</gene>
<reference evidence="2 3" key="1">
    <citation type="submission" date="2012-08" db="EMBL/GenBank/DDBJ databases">
        <authorList>
            <person name="Gan P.H.P."/>
            <person name="Ikeda K."/>
            <person name="Irieda H."/>
            <person name="Narusaka M."/>
            <person name="O'Connell R.J."/>
            <person name="Narusaka Y."/>
            <person name="Takano Y."/>
            <person name="Kubo Y."/>
            <person name="Shirasu K."/>
        </authorList>
    </citation>
    <scope>NUCLEOTIDE SEQUENCE [LARGE SCALE GENOMIC DNA]</scope>
    <source>
        <strain evidence="2 3">Nara gc5</strain>
    </source>
</reference>
<dbReference type="EMBL" id="ANPB02000009">
    <property type="protein sequence ID" value="KAF4477075.1"/>
    <property type="molecule type" value="Genomic_DNA"/>
</dbReference>
<name>A0A7J6IMT0_COLFN</name>
<evidence type="ECO:0000256" key="1">
    <source>
        <dbReference type="SAM" id="MobiDB-lite"/>
    </source>
</evidence>
<dbReference type="Proteomes" id="UP000011096">
    <property type="component" value="Unassembled WGS sequence"/>
</dbReference>
<dbReference type="AlphaFoldDB" id="A0A7J6IMT0"/>
<comment type="caution">
    <text evidence="2">The sequence shown here is derived from an EMBL/GenBank/DDBJ whole genome shotgun (WGS) entry which is preliminary data.</text>
</comment>
<dbReference type="RefSeq" id="XP_066007550.1">
    <property type="nucleotide sequence ID" value="XM_066153150.1"/>
</dbReference>
<feature type="compositionally biased region" description="Low complexity" evidence="1">
    <location>
        <begin position="167"/>
        <end position="180"/>
    </location>
</feature>
<proteinExistence type="predicted"/>
<dbReference type="InParanoid" id="A0A7J6IMT0"/>
<sequence length="188" mass="20729">MDEIRLSLLLLLRRPRLDRSPNRILSTSRSTQVTRCEVPLLSVHGFNELSPANGTSFDTHVCGSIIAAEQAQTIWQENPKSWSVILRNDCCLTGHSNRLIGEREIKRIAMNNSPASVVEFYSPVRPVCSHTHQSYILAHSPFSPQSAAPSPSPSPKGPGFRAPGRALGLQQGQFDQFNDNNSSFPNVP</sequence>
<reference evidence="2 3" key="2">
    <citation type="submission" date="2020-04" db="EMBL/GenBank/DDBJ databases">
        <title>Genome sequencing and assembly of multiple isolates from the Colletotrichum gloeosporioides species complex.</title>
        <authorList>
            <person name="Gan P."/>
            <person name="Shirasu K."/>
        </authorList>
    </citation>
    <scope>NUCLEOTIDE SEQUENCE [LARGE SCALE GENOMIC DNA]</scope>
    <source>
        <strain evidence="2 3">Nara gc5</strain>
    </source>
</reference>
<evidence type="ECO:0000313" key="2">
    <source>
        <dbReference type="EMBL" id="KAF4477075.1"/>
    </source>
</evidence>
<organism evidence="2 3">
    <name type="scientific">Colletotrichum fructicola (strain Nara gc5)</name>
    <name type="common">Anthracnose fungus</name>
    <name type="synonym">Colletotrichum gloeosporioides (strain Nara gc5)</name>
    <dbReference type="NCBI Taxonomy" id="1213859"/>
    <lineage>
        <taxon>Eukaryota</taxon>
        <taxon>Fungi</taxon>
        <taxon>Dikarya</taxon>
        <taxon>Ascomycota</taxon>
        <taxon>Pezizomycotina</taxon>
        <taxon>Sordariomycetes</taxon>
        <taxon>Hypocreomycetidae</taxon>
        <taxon>Glomerellales</taxon>
        <taxon>Glomerellaceae</taxon>
        <taxon>Colletotrichum</taxon>
        <taxon>Colletotrichum gloeosporioides species complex</taxon>
    </lineage>
</organism>
<feature type="region of interest" description="Disordered" evidence="1">
    <location>
        <begin position="141"/>
        <end position="188"/>
    </location>
</feature>
<evidence type="ECO:0000313" key="3">
    <source>
        <dbReference type="Proteomes" id="UP000011096"/>
    </source>
</evidence>